<sequence length="23" mass="2554">SVWFDIRIMVGTVVSELRGGKGF</sequence>
<dbReference type="AlphaFoldDB" id="A0A6A8A2J7"/>
<proteinExistence type="predicted"/>
<keyword evidence="2" id="KW-1185">Reference proteome</keyword>
<gene>
    <name evidence="1" type="ORF">GAO09_04335</name>
</gene>
<protein>
    <submittedName>
        <fullName evidence="1">Sugar transferase</fullName>
    </submittedName>
</protein>
<name>A0A6A8A2J7_9HYPH</name>
<feature type="non-terminal residue" evidence="1">
    <location>
        <position position="1"/>
    </location>
</feature>
<dbReference type="Proteomes" id="UP000435138">
    <property type="component" value="Unassembled WGS sequence"/>
</dbReference>
<comment type="caution">
    <text evidence="1">The sequence shown here is derived from an EMBL/GenBank/DDBJ whole genome shotgun (WGS) entry which is preliminary data.</text>
</comment>
<dbReference type="EMBL" id="WIXI01000029">
    <property type="protein sequence ID" value="MQY45295.1"/>
    <property type="molecule type" value="Genomic_DNA"/>
</dbReference>
<reference evidence="1 2" key="1">
    <citation type="submission" date="2019-11" db="EMBL/GenBank/DDBJ databases">
        <title>Genome analysis of Rhizobacterium cereale a novel genus and species isolated from maize roots in North Spain.</title>
        <authorList>
            <person name="Menendez E."/>
            <person name="Flores-Felix J.D."/>
            <person name="Ramirez-Bahena M.-H."/>
            <person name="Igual J.M."/>
            <person name="Garcia-Fraile P."/>
            <person name="Peix A."/>
            <person name="Velazquez E."/>
        </authorList>
    </citation>
    <scope>NUCLEOTIDE SEQUENCE [LARGE SCALE GENOMIC DNA]</scope>
    <source>
        <strain evidence="1 2">RZME27</strain>
    </source>
</reference>
<accession>A0A6A8A2J7</accession>
<evidence type="ECO:0000313" key="2">
    <source>
        <dbReference type="Proteomes" id="UP000435138"/>
    </source>
</evidence>
<organism evidence="1 2">
    <name type="scientific">Endobacterium cereale</name>
    <dbReference type="NCBI Taxonomy" id="2663029"/>
    <lineage>
        <taxon>Bacteria</taxon>
        <taxon>Pseudomonadati</taxon>
        <taxon>Pseudomonadota</taxon>
        <taxon>Alphaproteobacteria</taxon>
        <taxon>Hyphomicrobiales</taxon>
        <taxon>Rhizobiaceae</taxon>
        <taxon>Endobacterium</taxon>
    </lineage>
</organism>
<evidence type="ECO:0000313" key="1">
    <source>
        <dbReference type="EMBL" id="MQY45295.1"/>
    </source>
</evidence>
<keyword evidence="1" id="KW-0808">Transferase</keyword>
<dbReference type="GO" id="GO:0016740">
    <property type="term" value="F:transferase activity"/>
    <property type="evidence" value="ECO:0007669"/>
    <property type="project" value="UniProtKB-KW"/>
</dbReference>